<keyword evidence="1" id="KW-0238">DNA-binding</keyword>
<dbReference type="CDD" id="cd02209">
    <property type="entry name" value="cupin_XRE_C"/>
    <property type="match status" value="1"/>
</dbReference>
<accession>A0ABQ6JPT3</accession>
<organism evidence="3 4">
    <name type="scientific">Homoserinibacter gongjuensis</name>
    <dbReference type="NCBI Taxonomy" id="1162968"/>
    <lineage>
        <taxon>Bacteria</taxon>
        <taxon>Bacillati</taxon>
        <taxon>Actinomycetota</taxon>
        <taxon>Actinomycetes</taxon>
        <taxon>Micrococcales</taxon>
        <taxon>Microbacteriaceae</taxon>
        <taxon>Homoserinibacter</taxon>
    </lineage>
</organism>
<dbReference type="InterPro" id="IPR010982">
    <property type="entry name" value="Lambda_DNA-bd_dom_sf"/>
</dbReference>
<dbReference type="Proteomes" id="UP001157069">
    <property type="component" value="Unassembled WGS sequence"/>
</dbReference>
<dbReference type="Pfam" id="PF07883">
    <property type="entry name" value="Cupin_2"/>
    <property type="match status" value="1"/>
</dbReference>
<dbReference type="PANTHER" id="PTHR46797:SF1">
    <property type="entry name" value="METHYLPHOSPHONATE SYNTHASE"/>
    <property type="match status" value="1"/>
</dbReference>
<dbReference type="PANTHER" id="PTHR46797">
    <property type="entry name" value="HTH-TYPE TRANSCRIPTIONAL REGULATOR"/>
    <property type="match status" value="1"/>
</dbReference>
<dbReference type="InterPro" id="IPR050807">
    <property type="entry name" value="TransReg_Diox_bact_type"/>
</dbReference>
<dbReference type="InterPro" id="IPR014710">
    <property type="entry name" value="RmlC-like_jellyroll"/>
</dbReference>
<dbReference type="SMART" id="SM00530">
    <property type="entry name" value="HTH_XRE"/>
    <property type="match status" value="1"/>
</dbReference>
<comment type="caution">
    <text evidence="3">The sequence shown here is derived from an EMBL/GenBank/DDBJ whole genome shotgun (WGS) entry which is preliminary data.</text>
</comment>
<dbReference type="Gene3D" id="2.60.120.10">
    <property type="entry name" value="Jelly Rolls"/>
    <property type="match status" value="1"/>
</dbReference>
<dbReference type="CDD" id="cd00093">
    <property type="entry name" value="HTH_XRE"/>
    <property type="match status" value="1"/>
</dbReference>
<dbReference type="InterPro" id="IPR001387">
    <property type="entry name" value="Cro/C1-type_HTH"/>
</dbReference>
<evidence type="ECO:0000313" key="4">
    <source>
        <dbReference type="Proteomes" id="UP001157069"/>
    </source>
</evidence>
<name>A0ABQ6JPT3_9MICO</name>
<protein>
    <submittedName>
        <fullName evidence="3">XRE family transcriptional regulator</fullName>
    </submittedName>
</protein>
<keyword evidence="4" id="KW-1185">Reference proteome</keyword>
<sequence length="218" mass="23730">MRCGVHAAQVSLLFWQTVAMVDDIERTLAGVGSRLRTLRTRRDLTLAEVSRESGISVSTLSRLESGERRPALELLLPLALLYDVPLDELVGAPEVGDPRVHIRRIPHRGGVLMPLSRGAGGIRVVKQILPPKAGERVELKTHRGYEWLYVISGRLRLVLGGRDFELGAGEAAEFDTRTPHWIGAVGDGPAELLHLAGPDGQRIHMPELDAPRDDGAGG</sequence>
<dbReference type="InterPro" id="IPR011051">
    <property type="entry name" value="RmlC_Cupin_sf"/>
</dbReference>
<dbReference type="SUPFAM" id="SSF51182">
    <property type="entry name" value="RmlC-like cupins"/>
    <property type="match status" value="1"/>
</dbReference>
<feature type="domain" description="HTH cro/C1-type" evidence="2">
    <location>
        <begin position="35"/>
        <end position="89"/>
    </location>
</feature>
<dbReference type="SUPFAM" id="SSF47413">
    <property type="entry name" value="lambda repressor-like DNA-binding domains"/>
    <property type="match status" value="1"/>
</dbReference>
<dbReference type="EMBL" id="BSVA01000001">
    <property type="protein sequence ID" value="GMA89581.1"/>
    <property type="molecule type" value="Genomic_DNA"/>
</dbReference>
<reference evidence="4" key="1">
    <citation type="journal article" date="2019" name="Int. J. Syst. Evol. Microbiol.">
        <title>The Global Catalogue of Microorganisms (GCM) 10K type strain sequencing project: providing services to taxonomists for standard genome sequencing and annotation.</title>
        <authorList>
            <consortium name="The Broad Institute Genomics Platform"/>
            <consortium name="The Broad Institute Genome Sequencing Center for Infectious Disease"/>
            <person name="Wu L."/>
            <person name="Ma J."/>
        </authorList>
    </citation>
    <scope>NUCLEOTIDE SEQUENCE [LARGE SCALE GENOMIC DNA]</scope>
    <source>
        <strain evidence="4">NBRC 108755</strain>
    </source>
</reference>
<dbReference type="Pfam" id="PF01381">
    <property type="entry name" value="HTH_3"/>
    <property type="match status" value="1"/>
</dbReference>
<gene>
    <name evidence="3" type="ORF">GCM10025869_01100</name>
</gene>
<evidence type="ECO:0000259" key="2">
    <source>
        <dbReference type="PROSITE" id="PS50943"/>
    </source>
</evidence>
<dbReference type="PROSITE" id="PS50943">
    <property type="entry name" value="HTH_CROC1"/>
    <property type="match status" value="1"/>
</dbReference>
<dbReference type="InterPro" id="IPR013096">
    <property type="entry name" value="Cupin_2"/>
</dbReference>
<evidence type="ECO:0000313" key="3">
    <source>
        <dbReference type="EMBL" id="GMA89581.1"/>
    </source>
</evidence>
<proteinExistence type="predicted"/>
<dbReference type="Gene3D" id="1.10.260.40">
    <property type="entry name" value="lambda repressor-like DNA-binding domains"/>
    <property type="match status" value="1"/>
</dbReference>
<evidence type="ECO:0000256" key="1">
    <source>
        <dbReference type="ARBA" id="ARBA00023125"/>
    </source>
</evidence>